<sequence length="388" mass="43222">MTSNDFFALPEPANEITWAQGRLPHRTYIARSFNLSLPASRDHGQPARFITKVFDEIPCDEPLVTDAVTTIEEHLATTTPKGRKQIQIQVAREAGSVRRLVLQKVPSNRAPGKLEVLLDLDREGAASLIDVVKLLDSVPVEGSTSVRIDDHVLQDFFNDPEAMAALYGRDPESVRRLIELDTSAEDVIAISRRREVVGEFRKLLEDEDYFDQAAAAHGSQEKVWQRLFEAEPWLLGANLAGQLMTQWSPERLEQVVTGSSIGGPGKRSDALMRTNGRIRSMIFAEIKHHRTALVHTEYRSGCWSPSAELTGGIVQLQQTVHLATRDIQGRLAERDTDGFETGEHTYVVRPRSFLIAGSLDQLRGRTVFTGQSTNRSSCIVAICTNLRS</sequence>
<comment type="caution">
    <text evidence="2">The sequence shown here is derived from an EMBL/GenBank/DDBJ whole genome shotgun (WGS) entry which is preliminary data.</text>
</comment>
<proteinExistence type="predicted"/>
<dbReference type="InterPro" id="IPR025359">
    <property type="entry name" value="SduA_C"/>
</dbReference>
<evidence type="ECO:0000313" key="3">
    <source>
        <dbReference type="Proteomes" id="UP000465304"/>
    </source>
</evidence>
<protein>
    <recommendedName>
        <fullName evidence="1">Shedu protein SduA C-terminal domain-containing protein</fullName>
    </recommendedName>
</protein>
<accession>A0A7I9ZRG5</accession>
<dbReference type="RefSeq" id="WP_237166570.1">
    <property type="nucleotide sequence ID" value="NZ_BLLB01000002.1"/>
</dbReference>
<dbReference type="AlphaFoldDB" id="A0A7I9ZRG5"/>
<name>A0A7I9ZRG5_9MYCO</name>
<keyword evidence="3" id="KW-1185">Reference proteome</keyword>
<organism evidence="2 3">
    <name type="scientific">Mycolicibacterium hippocampi</name>
    <dbReference type="NCBI Taxonomy" id="659824"/>
    <lineage>
        <taxon>Bacteria</taxon>
        <taxon>Bacillati</taxon>
        <taxon>Actinomycetota</taxon>
        <taxon>Actinomycetes</taxon>
        <taxon>Mycobacteriales</taxon>
        <taxon>Mycobacteriaceae</taxon>
        <taxon>Mycolicibacterium</taxon>
    </lineage>
</organism>
<dbReference type="EMBL" id="BLLB01000002">
    <property type="protein sequence ID" value="GFH03268.1"/>
    <property type="molecule type" value="Genomic_DNA"/>
</dbReference>
<reference evidence="2 3" key="1">
    <citation type="journal article" date="2019" name="Emerg. Microbes Infect.">
        <title>Comprehensive subspecies identification of 175 nontuberculous mycobacteria species based on 7547 genomic profiles.</title>
        <authorList>
            <person name="Matsumoto Y."/>
            <person name="Kinjo T."/>
            <person name="Motooka D."/>
            <person name="Nabeya D."/>
            <person name="Jung N."/>
            <person name="Uechi K."/>
            <person name="Horii T."/>
            <person name="Iida T."/>
            <person name="Fujita J."/>
            <person name="Nakamura S."/>
        </authorList>
    </citation>
    <scope>NUCLEOTIDE SEQUENCE [LARGE SCALE GENOMIC DNA]</scope>
    <source>
        <strain evidence="2 3">JCM 30996</strain>
    </source>
</reference>
<dbReference type="Proteomes" id="UP000465304">
    <property type="component" value="Unassembled WGS sequence"/>
</dbReference>
<gene>
    <name evidence="2" type="ORF">MHIP_37510</name>
</gene>
<dbReference type="Pfam" id="PF14082">
    <property type="entry name" value="SduA_C"/>
    <property type="match status" value="1"/>
</dbReference>
<evidence type="ECO:0000313" key="2">
    <source>
        <dbReference type="EMBL" id="GFH03268.1"/>
    </source>
</evidence>
<feature type="domain" description="Shedu protein SduA C-terminal" evidence="1">
    <location>
        <begin position="219"/>
        <end position="375"/>
    </location>
</feature>
<evidence type="ECO:0000259" key="1">
    <source>
        <dbReference type="Pfam" id="PF14082"/>
    </source>
</evidence>